<feature type="region of interest" description="Disordered" evidence="1">
    <location>
        <begin position="1"/>
        <end position="32"/>
    </location>
</feature>
<accession>A0AAW1KTP7</accession>
<sequence>MTTTQIPRKPQASSPKKGNSRNPFKTTDFDEMDQLSNTQINKNLNEAEFQALLQICRSLRGIIIKHIL</sequence>
<protein>
    <submittedName>
        <fullName evidence="2">Uncharacterized protein</fullName>
    </submittedName>
</protein>
<proteinExistence type="predicted"/>
<gene>
    <name evidence="2" type="ORF">RND81_05G177000</name>
</gene>
<organism evidence="2 3">
    <name type="scientific">Saponaria officinalis</name>
    <name type="common">Common soapwort</name>
    <name type="synonym">Lychnis saponaria</name>
    <dbReference type="NCBI Taxonomy" id="3572"/>
    <lineage>
        <taxon>Eukaryota</taxon>
        <taxon>Viridiplantae</taxon>
        <taxon>Streptophyta</taxon>
        <taxon>Embryophyta</taxon>
        <taxon>Tracheophyta</taxon>
        <taxon>Spermatophyta</taxon>
        <taxon>Magnoliopsida</taxon>
        <taxon>eudicotyledons</taxon>
        <taxon>Gunneridae</taxon>
        <taxon>Pentapetalae</taxon>
        <taxon>Caryophyllales</taxon>
        <taxon>Caryophyllaceae</taxon>
        <taxon>Caryophylleae</taxon>
        <taxon>Saponaria</taxon>
    </lineage>
</organism>
<feature type="compositionally biased region" description="Polar residues" evidence="1">
    <location>
        <begin position="1"/>
        <end position="25"/>
    </location>
</feature>
<reference evidence="2" key="1">
    <citation type="submission" date="2024-03" db="EMBL/GenBank/DDBJ databases">
        <title>WGS assembly of Saponaria officinalis var. Norfolk2.</title>
        <authorList>
            <person name="Jenkins J."/>
            <person name="Shu S."/>
            <person name="Grimwood J."/>
            <person name="Barry K."/>
            <person name="Goodstein D."/>
            <person name="Schmutz J."/>
            <person name="Leebens-Mack J."/>
            <person name="Osbourn A."/>
        </authorList>
    </citation>
    <scope>NUCLEOTIDE SEQUENCE [LARGE SCALE GENOMIC DNA]</scope>
    <source>
        <strain evidence="2">JIC</strain>
    </source>
</reference>
<dbReference type="AlphaFoldDB" id="A0AAW1KTP7"/>
<dbReference type="Proteomes" id="UP001443914">
    <property type="component" value="Unassembled WGS sequence"/>
</dbReference>
<evidence type="ECO:0000313" key="2">
    <source>
        <dbReference type="EMBL" id="KAK9725911.1"/>
    </source>
</evidence>
<evidence type="ECO:0000256" key="1">
    <source>
        <dbReference type="SAM" id="MobiDB-lite"/>
    </source>
</evidence>
<keyword evidence="3" id="KW-1185">Reference proteome</keyword>
<dbReference type="EMBL" id="JBDFQZ010000005">
    <property type="protein sequence ID" value="KAK9725911.1"/>
    <property type="molecule type" value="Genomic_DNA"/>
</dbReference>
<name>A0AAW1KTP7_SAPOF</name>
<evidence type="ECO:0000313" key="3">
    <source>
        <dbReference type="Proteomes" id="UP001443914"/>
    </source>
</evidence>
<comment type="caution">
    <text evidence="2">The sequence shown here is derived from an EMBL/GenBank/DDBJ whole genome shotgun (WGS) entry which is preliminary data.</text>
</comment>